<sequence length="140" mass="15238">MDVETEVTGVVDAPAGTAEIEVRLLPWRPRRRVVDHGIDLASLSSAADDLIGGVVALVVAVLAALLALVVVAGVVVVLLELWIVGAIALLLLVARFAGLLPWAVHTGRGTYERYRWLPNAAARVRELNGTRHARFRWYWA</sequence>
<keyword evidence="3" id="KW-1185">Reference proteome</keyword>
<name>A0ABY5KRI9_9CELL</name>
<organism evidence="2 3">
    <name type="scientific">Cellulomonas xiejunii</name>
    <dbReference type="NCBI Taxonomy" id="2968083"/>
    <lineage>
        <taxon>Bacteria</taxon>
        <taxon>Bacillati</taxon>
        <taxon>Actinomycetota</taxon>
        <taxon>Actinomycetes</taxon>
        <taxon>Micrococcales</taxon>
        <taxon>Cellulomonadaceae</taxon>
        <taxon>Cellulomonas</taxon>
    </lineage>
</organism>
<feature type="transmembrane region" description="Helical" evidence="1">
    <location>
        <begin position="50"/>
        <end position="75"/>
    </location>
</feature>
<reference evidence="2 3" key="1">
    <citation type="submission" date="2022-07" db="EMBL/GenBank/DDBJ databases">
        <title>Novel species in genus cellulomonas.</title>
        <authorList>
            <person name="Ye L."/>
        </authorList>
    </citation>
    <scope>NUCLEOTIDE SEQUENCE [LARGE SCALE GENOMIC DNA]</scope>
    <source>
        <strain evidence="3">zg-B89</strain>
    </source>
</reference>
<accession>A0ABY5KRI9</accession>
<dbReference type="EMBL" id="CP101987">
    <property type="protein sequence ID" value="UUI72348.1"/>
    <property type="molecule type" value="Genomic_DNA"/>
</dbReference>
<dbReference type="Proteomes" id="UP001316384">
    <property type="component" value="Chromosome"/>
</dbReference>
<keyword evidence="1" id="KW-1133">Transmembrane helix</keyword>
<evidence type="ECO:0000313" key="3">
    <source>
        <dbReference type="Proteomes" id="UP001316384"/>
    </source>
</evidence>
<proteinExistence type="predicted"/>
<keyword evidence="1" id="KW-0472">Membrane</keyword>
<evidence type="ECO:0000256" key="1">
    <source>
        <dbReference type="SAM" id="Phobius"/>
    </source>
</evidence>
<feature type="transmembrane region" description="Helical" evidence="1">
    <location>
        <begin position="81"/>
        <end position="104"/>
    </location>
</feature>
<gene>
    <name evidence="2" type="ORF">NP048_02435</name>
</gene>
<evidence type="ECO:0000313" key="2">
    <source>
        <dbReference type="EMBL" id="UUI72348.1"/>
    </source>
</evidence>
<protein>
    <submittedName>
        <fullName evidence="2">Uncharacterized protein</fullName>
    </submittedName>
</protein>
<dbReference type="RefSeq" id="WP_227577910.1">
    <property type="nucleotide sequence ID" value="NZ_CP101987.1"/>
</dbReference>
<keyword evidence="1" id="KW-0812">Transmembrane</keyword>